<keyword evidence="2" id="KW-1133">Transmembrane helix</keyword>
<sequence>MIAQHPYGSQSLIIAFILWIQCIIAGNFTYPTETEYRFRDGDQVNVTWDVVTPRLNLWELCWKNLWILQLNVSNKHSYVWTATRNMYREAGCHFLLQPLNSQGKPDGPNVTSLDFGVPKRYHDDPPPVSHNFASTSSHVSTVVVTASNPATSTPSATTTSSTTSSAESSSGGMPTATKIGIGLGVPLGAIVLGAGLGTLFLFRRGKKAKLNSPEVSPILPFDSSTPLPGGFVENNNTKDIRSSHTRTISELSSENYGTQDTGRADEPREVNELMGVPRSELG</sequence>
<feature type="compositionally biased region" description="Basic and acidic residues" evidence="1">
    <location>
        <begin position="262"/>
        <end position="271"/>
    </location>
</feature>
<name>A0A5N6TZB2_ASPAV</name>
<proteinExistence type="predicted"/>
<evidence type="ECO:0000313" key="4">
    <source>
        <dbReference type="Proteomes" id="UP000325780"/>
    </source>
</evidence>
<protein>
    <recommendedName>
        <fullName evidence="5">Mid2 domain-containing protein</fullName>
    </recommendedName>
</protein>
<dbReference type="Proteomes" id="UP000325780">
    <property type="component" value="Unassembled WGS sequence"/>
</dbReference>
<feature type="transmembrane region" description="Helical" evidence="2">
    <location>
        <begin position="179"/>
        <end position="202"/>
    </location>
</feature>
<organism evidence="3 4">
    <name type="scientific">Aspergillus avenaceus</name>
    <dbReference type="NCBI Taxonomy" id="36643"/>
    <lineage>
        <taxon>Eukaryota</taxon>
        <taxon>Fungi</taxon>
        <taxon>Dikarya</taxon>
        <taxon>Ascomycota</taxon>
        <taxon>Pezizomycotina</taxon>
        <taxon>Eurotiomycetes</taxon>
        <taxon>Eurotiomycetidae</taxon>
        <taxon>Eurotiales</taxon>
        <taxon>Aspergillaceae</taxon>
        <taxon>Aspergillus</taxon>
        <taxon>Aspergillus subgen. Circumdati</taxon>
    </lineage>
</organism>
<evidence type="ECO:0000256" key="1">
    <source>
        <dbReference type="SAM" id="MobiDB-lite"/>
    </source>
</evidence>
<gene>
    <name evidence="3" type="ORF">BDV25DRAFT_138603</name>
</gene>
<keyword evidence="4" id="KW-1185">Reference proteome</keyword>
<reference evidence="3 4" key="1">
    <citation type="submission" date="2019-04" db="EMBL/GenBank/DDBJ databases">
        <title>Friends and foes A comparative genomics study of 23 Aspergillus species from section Flavi.</title>
        <authorList>
            <consortium name="DOE Joint Genome Institute"/>
            <person name="Kjaerbolling I."/>
            <person name="Vesth T."/>
            <person name="Frisvad J.C."/>
            <person name="Nybo J.L."/>
            <person name="Theobald S."/>
            <person name="Kildgaard S."/>
            <person name="Isbrandt T."/>
            <person name="Kuo A."/>
            <person name="Sato A."/>
            <person name="Lyhne E.K."/>
            <person name="Kogle M.E."/>
            <person name="Wiebenga A."/>
            <person name="Kun R.S."/>
            <person name="Lubbers R.J."/>
            <person name="Makela M.R."/>
            <person name="Barry K."/>
            <person name="Chovatia M."/>
            <person name="Clum A."/>
            <person name="Daum C."/>
            <person name="Haridas S."/>
            <person name="He G."/>
            <person name="LaButti K."/>
            <person name="Lipzen A."/>
            <person name="Mondo S."/>
            <person name="Riley R."/>
            <person name="Salamov A."/>
            <person name="Simmons B.A."/>
            <person name="Magnuson J.K."/>
            <person name="Henrissat B."/>
            <person name="Mortensen U.H."/>
            <person name="Larsen T.O."/>
            <person name="Devries R.P."/>
            <person name="Grigoriev I.V."/>
            <person name="Machida M."/>
            <person name="Baker S.E."/>
            <person name="Andersen M.R."/>
        </authorList>
    </citation>
    <scope>NUCLEOTIDE SEQUENCE [LARGE SCALE GENOMIC DNA]</scope>
    <source>
        <strain evidence="3 4">IBT 18842</strain>
    </source>
</reference>
<feature type="transmembrane region" description="Helical" evidence="2">
    <location>
        <begin position="12"/>
        <end position="30"/>
    </location>
</feature>
<feature type="compositionally biased region" description="Low complexity" evidence="1">
    <location>
        <begin position="148"/>
        <end position="170"/>
    </location>
</feature>
<feature type="compositionally biased region" description="Polar residues" evidence="1">
    <location>
        <begin position="245"/>
        <end position="261"/>
    </location>
</feature>
<feature type="region of interest" description="Disordered" evidence="1">
    <location>
        <begin position="242"/>
        <end position="282"/>
    </location>
</feature>
<evidence type="ECO:0008006" key="5">
    <source>
        <dbReference type="Google" id="ProtNLM"/>
    </source>
</evidence>
<evidence type="ECO:0000256" key="2">
    <source>
        <dbReference type="SAM" id="Phobius"/>
    </source>
</evidence>
<accession>A0A5N6TZB2</accession>
<feature type="region of interest" description="Disordered" evidence="1">
    <location>
        <begin position="148"/>
        <end position="173"/>
    </location>
</feature>
<keyword evidence="2" id="KW-0812">Transmembrane</keyword>
<keyword evidence="2" id="KW-0472">Membrane</keyword>
<dbReference type="AlphaFoldDB" id="A0A5N6TZB2"/>
<dbReference type="OrthoDB" id="5511210at2759"/>
<dbReference type="EMBL" id="ML742066">
    <property type="protein sequence ID" value="KAE8151680.1"/>
    <property type="molecule type" value="Genomic_DNA"/>
</dbReference>
<evidence type="ECO:0000313" key="3">
    <source>
        <dbReference type="EMBL" id="KAE8151680.1"/>
    </source>
</evidence>